<comment type="caution">
    <text evidence="1">The sequence shown here is derived from an EMBL/GenBank/DDBJ whole genome shotgun (WGS) entry which is preliminary data.</text>
</comment>
<keyword evidence="2" id="KW-1185">Reference proteome</keyword>
<dbReference type="Proteomes" id="UP000297714">
    <property type="component" value="Unassembled WGS sequence"/>
</dbReference>
<reference evidence="1 2" key="1">
    <citation type="submission" date="2019-04" db="EMBL/GenBank/DDBJ databases">
        <authorList>
            <person name="Poehlein A."/>
            <person name="Bengelsdorf F.R."/>
            <person name="Duerre P."/>
            <person name="Daniel R."/>
        </authorList>
    </citation>
    <scope>NUCLEOTIDE SEQUENCE [LARGE SCALE GENOMIC DNA]</scope>
    <source>
        <strain evidence="1 2">BS-1</strain>
    </source>
</reference>
<proteinExistence type="predicted"/>
<accession>A0A4Z0Y1N9</accession>
<protein>
    <recommendedName>
        <fullName evidence="3">DUF3848 domain-containing protein</fullName>
    </recommendedName>
</protein>
<evidence type="ECO:0000313" key="1">
    <source>
        <dbReference type="EMBL" id="TGJ76747.1"/>
    </source>
</evidence>
<sequence>MQREQMIDAFREKLDRNWNDYLRELDGLSKGVLIGKSDEITAARFVYNELYGGGYPEDYMEYLLCFENPLEVARDQWISEQSVDFSEELNHALWSLMDKGTAEQDYALDPEYTPGPATDKKNTVREFIEHHPCANLDMLTPGGSVYLTPEKAQLLLSGQSIMGHPGSPEYGREITAEELLNQEVRRASFSKGTWRILSDYIREPEQEQAPFEQGVTMC</sequence>
<dbReference type="RefSeq" id="WP_013623306.1">
    <property type="nucleotide sequence ID" value="NZ_SRMQ01000004.1"/>
</dbReference>
<organism evidence="1 2">
    <name type="scientific">Caproiciproducens galactitolivorans</name>
    <dbReference type="NCBI Taxonomy" id="642589"/>
    <lineage>
        <taxon>Bacteria</taxon>
        <taxon>Bacillati</taxon>
        <taxon>Bacillota</taxon>
        <taxon>Clostridia</taxon>
        <taxon>Eubacteriales</taxon>
        <taxon>Acutalibacteraceae</taxon>
        <taxon>Caproiciproducens</taxon>
    </lineage>
</organism>
<dbReference type="AlphaFoldDB" id="A0A4Z0Y1N9"/>
<name>A0A4Z0Y1N9_9FIRM</name>
<dbReference type="EMBL" id="SRMQ01000004">
    <property type="protein sequence ID" value="TGJ76747.1"/>
    <property type="molecule type" value="Genomic_DNA"/>
</dbReference>
<evidence type="ECO:0000313" key="2">
    <source>
        <dbReference type="Proteomes" id="UP000297714"/>
    </source>
</evidence>
<gene>
    <name evidence="1" type="ORF">CAGA_12920</name>
</gene>
<evidence type="ECO:0008006" key="3">
    <source>
        <dbReference type="Google" id="ProtNLM"/>
    </source>
</evidence>